<keyword evidence="3" id="KW-0540">Nuclease</keyword>
<dbReference type="InterPro" id="IPR003477">
    <property type="entry name" value="PemK-like"/>
</dbReference>
<dbReference type="PANTHER" id="PTHR33988:SF2">
    <property type="entry name" value="ENDORIBONUCLEASE MAZF"/>
    <property type="match status" value="1"/>
</dbReference>
<sequence length="114" mass="12062">MTGRRGDVVWVDFGEPRGSAPAYVRPALVVQSDRYNDSRIATTVVVAITSNTALARFEDNVFLPAGTAGLDRDSVVNVTQVFTVDRSAIESPVGSLPASLLDQVADGVRSVLGI</sequence>
<comment type="function">
    <text evidence="3">Toxic component of a type II toxin-antitoxin (TA) system.</text>
</comment>
<evidence type="ECO:0000256" key="2">
    <source>
        <dbReference type="ARBA" id="ARBA00022649"/>
    </source>
</evidence>
<dbReference type="EMBL" id="CP035493">
    <property type="protein sequence ID" value="QAY70279.1"/>
    <property type="molecule type" value="Genomic_DNA"/>
</dbReference>
<name>A0A4P6F7L1_9MICO</name>
<organism evidence="4 5">
    <name type="scientific">Xylanimonas protaetiae</name>
    <dbReference type="NCBI Taxonomy" id="2509457"/>
    <lineage>
        <taxon>Bacteria</taxon>
        <taxon>Bacillati</taxon>
        <taxon>Actinomycetota</taxon>
        <taxon>Actinomycetes</taxon>
        <taxon>Micrococcales</taxon>
        <taxon>Promicromonosporaceae</taxon>
        <taxon>Xylanimonas</taxon>
    </lineage>
</organism>
<dbReference type="RefSeq" id="WP_129187886.1">
    <property type="nucleotide sequence ID" value="NZ_CP035493.1"/>
</dbReference>
<dbReference type="KEGG" id="xya:ET471_09750"/>
<reference evidence="4 5" key="1">
    <citation type="submission" date="2019-01" db="EMBL/GenBank/DDBJ databases">
        <title>Genome sequencing of strain FW10M-9.</title>
        <authorList>
            <person name="Heo J."/>
            <person name="Kim S.-J."/>
            <person name="Kim J.-S."/>
            <person name="Hong S.-B."/>
            <person name="Kwon S.-W."/>
        </authorList>
    </citation>
    <scope>NUCLEOTIDE SEQUENCE [LARGE SCALE GENOMIC DNA]</scope>
    <source>
        <strain evidence="4 5">FW10M-9</strain>
    </source>
</reference>
<dbReference type="InterPro" id="IPR011067">
    <property type="entry name" value="Plasmid_toxin/cell-grow_inhib"/>
</dbReference>
<dbReference type="AlphaFoldDB" id="A0A4P6F7L1"/>
<evidence type="ECO:0000256" key="3">
    <source>
        <dbReference type="PIRNR" id="PIRNR033490"/>
    </source>
</evidence>
<keyword evidence="5" id="KW-1185">Reference proteome</keyword>
<dbReference type="GO" id="GO:0016787">
    <property type="term" value="F:hydrolase activity"/>
    <property type="evidence" value="ECO:0007669"/>
    <property type="project" value="UniProtKB-KW"/>
</dbReference>
<dbReference type="OrthoDB" id="9808744at2"/>
<keyword evidence="3" id="KW-0255">Endonuclease</keyword>
<dbReference type="EC" id="3.1.-.-" evidence="3"/>
<dbReference type="PIRSF" id="PIRSF033490">
    <property type="entry name" value="MazF"/>
    <property type="match status" value="1"/>
</dbReference>
<dbReference type="PANTHER" id="PTHR33988">
    <property type="entry name" value="ENDORIBONUCLEASE MAZF-RELATED"/>
    <property type="match status" value="1"/>
</dbReference>
<evidence type="ECO:0000313" key="5">
    <source>
        <dbReference type="Proteomes" id="UP000292118"/>
    </source>
</evidence>
<keyword evidence="3" id="KW-0378">Hydrolase</keyword>
<gene>
    <name evidence="4" type="ORF">ET471_09750</name>
</gene>
<dbReference type="Pfam" id="PF02452">
    <property type="entry name" value="PemK_toxin"/>
    <property type="match status" value="1"/>
</dbReference>
<comment type="similarity">
    <text evidence="1 3">Belongs to the PemK/MazF family.</text>
</comment>
<evidence type="ECO:0000256" key="1">
    <source>
        <dbReference type="ARBA" id="ARBA00007521"/>
    </source>
</evidence>
<dbReference type="GO" id="GO:0004521">
    <property type="term" value="F:RNA endonuclease activity"/>
    <property type="evidence" value="ECO:0007669"/>
    <property type="project" value="TreeGrafter"/>
</dbReference>
<dbReference type="GO" id="GO:0016075">
    <property type="term" value="P:rRNA catabolic process"/>
    <property type="evidence" value="ECO:0007669"/>
    <property type="project" value="TreeGrafter"/>
</dbReference>
<dbReference type="GO" id="GO:0003677">
    <property type="term" value="F:DNA binding"/>
    <property type="evidence" value="ECO:0007669"/>
    <property type="project" value="InterPro"/>
</dbReference>
<keyword evidence="2" id="KW-1277">Toxin-antitoxin system</keyword>
<dbReference type="Proteomes" id="UP000292118">
    <property type="component" value="Chromosome"/>
</dbReference>
<dbReference type="SUPFAM" id="SSF50118">
    <property type="entry name" value="Cell growth inhibitor/plasmid maintenance toxic component"/>
    <property type="match status" value="1"/>
</dbReference>
<evidence type="ECO:0000313" key="4">
    <source>
        <dbReference type="EMBL" id="QAY70279.1"/>
    </source>
</evidence>
<dbReference type="GO" id="GO:0006402">
    <property type="term" value="P:mRNA catabolic process"/>
    <property type="evidence" value="ECO:0007669"/>
    <property type="project" value="TreeGrafter"/>
</dbReference>
<proteinExistence type="inferred from homology"/>
<protein>
    <recommendedName>
        <fullName evidence="3">mRNA interferase</fullName>
        <ecNumber evidence="3">3.1.-.-</ecNumber>
    </recommendedName>
</protein>
<dbReference type="Gene3D" id="2.30.30.110">
    <property type="match status" value="1"/>
</dbReference>
<accession>A0A4P6F7L1</accession>